<evidence type="ECO:0000313" key="2">
    <source>
        <dbReference type="Proteomes" id="UP000264071"/>
    </source>
</evidence>
<evidence type="ECO:0000313" key="1">
    <source>
        <dbReference type="EMBL" id="HCT57758.1"/>
    </source>
</evidence>
<gene>
    <name evidence="1" type="ORF">DGD08_11210</name>
</gene>
<comment type="caution">
    <text evidence="1">The sequence shown here is derived from an EMBL/GenBank/DDBJ whole genome shotgun (WGS) entry which is preliminary data.</text>
</comment>
<organism evidence="1 2">
    <name type="scientific">Gemmatimonas aurantiaca</name>
    <dbReference type="NCBI Taxonomy" id="173480"/>
    <lineage>
        <taxon>Bacteria</taxon>
        <taxon>Pseudomonadati</taxon>
        <taxon>Gemmatimonadota</taxon>
        <taxon>Gemmatimonadia</taxon>
        <taxon>Gemmatimonadales</taxon>
        <taxon>Gemmatimonadaceae</taxon>
        <taxon>Gemmatimonas</taxon>
    </lineage>
</organism>
<proteinExistence type="predicted"/>
<accession>A0A3D4VAV1</accession>
<protein>
    <submittedName>
        <fullName evidence="1">Uncharacterized protein</fullName>
    </submittedName>
</protein>
<dbReference type="EMBL" id="DPIY01000010">
    <property type="protein sequence ID" value="HCT57758.1"/>
    <property type="molecule type" value="Genomic_DNA"/>
</dbReference>
<name>A0A3D4VAV1_9BACT</name>
<sequence length="171" mass="18762">MIANLILPAVLLPALGAVLLSQPPARTALAQPLCVAADAFLRTDRNMKTVIEPDTVNDWRTRKRVQGCKISAAGGSTRGVQPEAVFFFERIRAVGWVRTPDPRDAPTEASLRFRKDSADCLFNFYGPEMMMTDGEEQAGQARPLAAGEVRYHVYAMCLPAMPAAPRDTSER</sequence>
<reference evidence="1 2" key="1">
    <citation type="journal article" date="2018" name="Nat. Biotechnol.">
        <title>A standardized bacterial taxonomy based on genome phylogeny substantially revises the tree of life.</title>
        <authorList>
            <person name="Parks D.H."/>
            <person name="Chuvochina M."/>
            <person name="Waite D.W."/>
            <person name="Rinke C."/>
            <person name="Skarshewski A."/>
            <person name="Chaumeil P.A."/>
            <person name="Hugenholtz P."/>
        </authorList>
    </citation>
    <scope>NUCLEOTIDE SEQUENCE [LARGE SCALE GENOMIC DNA]</scope>
    <source>
        <strain evidence="1">UBA8844</strain>
    </source>
</reference>
<dbReference type="Proteomes" id="UP000264071">
    <property type="component" value="Unassembled WGS sequence"/>
</dbReference>
<dbReference type="AlphaFoldDB" id="A0A3D4VAV1"/>